<reference evidence="4" key="1">
    <citation type="submission" date="2020-05" db="EMBL/GenBank/DDBJ databases">
        <authorList>
            <person name="Chiriac C."/>
            <person name="Salcher M."/>
            <person name="Ghai R."/>
            <person name="Kavagutti S V."/>
        </authorList>
    </citation>
    <scope>NUCLEOTIDE SEQUENCE</scope>
</reference>
<dbReference type="EMBL" id="CAFBMD010000032">
    <property type="protein sequence ID" value="CAB4894229.1"/>
    <property type="molecule type" value="Genomic_DNA"/>
</dbReference>
<organism evidence="4">
    <name type="scientific">freshwater metagenome</name>
    <dbReference type="NCBI Taxonomy" id="449393"/>
    <lineage>
        <taxon>unclassified sequences</taxon>
        <taxon>metagenomes</taxon>
        <taxon>ecological metagenomes</taxon>
    </lineage>
</organism>
<feature type="domain" description="DUF1638" evidence="1">
    <location>
        <begin position="27"/>
        <end position="180"/>
    </location>
</feature>
<dbReference type="EMBL" id="CAFBQA010000014">
    <property type="protein sequence ID" value="CAB5036346.1"/>
    <property type="molecule type" value="Genomic_DNA"/>
</dbReference>
<evidence type="ECO:0000313" key="4">
    <source>
        <dbReference type="EMBL" id="CAB4894229.1"/>
    </source>
</evidence>
<dbReference type="EMBL" id="CAFBQF010000020">
    <property type="protein sequence ID" value="CAB5047532.1"/>
    <property type="molecule type" value="Genomic_DNA"/>
</dbReference>
<evidence type="ECO:0000313" key="6">
    <source>
        <dbReference type="EMBL" id="CAB5047532.1"/>
    </source>
</evidence>
<name>A0A6J7FQ36_9ZZZZ</name>
<gene>
    <name evidence="2" type="ORF">UFOPK2593_00175</name>
    <name evidence="3" type="ORF">UFOPK2894_00180</name>
    <name evidence="4" type="ORF">UFOPK3492_00574</name>
    <name evidence="5" type="ORF">UFOPK4234_00429</name>
    <name evidence="6" type="ORF">UFOPK4295_00545</name>
</gene>
<accession>A0A6J7FQ36</accession>
<dbReference type="InterPro" id="IPR012437">
    <property type="entry name" value="DUF1638"/>
</dbReference>
<dbReference type="EMBL" id="CAEZZQ010000006">
    <property type="protein sequence ID" value="CAB4765150.1"/>
    <property type="molecule type" value="Genomic_DNA"/>
</dbReference>
<dbReference type="Pfam" id="PF07796">
    <property type="entry name" value="DUF1638"/>
    <property type="match status" value="1"/>
</dbReference>
<evidence type="ECO:0000313" key="3">
    <source>
        <dbReference type="EMBL" id="CAB4765150.1"/>
    </source>
</evidence>
<evidence type="ECO:0000259" key="1">
    <source>
        <dbReference type="Pfam" id="PF07796"/>
    </source>
</evidence>
<evidence type="ECO:0000313" key="2">
    <source>
        <dbReference type="EMBL" id="CAB4693046.1"/>
    </source>
</evidence>
<proteinExistence type="predicted"/>
<protein>
    <submittedName>
        <fullName evidence="4">Unannotated protein</fullName>
    </submittedName>
</protein>
<dbReference type="EMBL" id="CAEZXW010000005">
    <property type="protein sequence ID" value="CAB4693046.1"/>
    <property type="molecule type" value="Genomic_DNA"/>
</dbReference>
<evidence type="ECO:0000313" key="5">
    <source>
        <dbReference type="EMBL" id="CAB5036346.1"/>
    </source>
</evidence>
<sequence length="192" mass="21615">MVACGALSTEISEISERRGWSLKIYPLPPLLHNHPEKIAGAVRELLPNVISDHQRVAIAYADCGTYGALDAVVEEFNIPRLAGAHCYDVFASPERISEIMDEEPGTYYLTDYLVRSFHRSVIVELGLDRYPELRPDYFAHYRRVLWLAQQPTDELRVLAMQGAEVIGLPLEIEVVGTIGLERQLALLLRATK</sequence>
<dbReference type="AlphaFoldDB" id="A0A6J7FQ36"/>